<name>A0A9X3PIF6_9ACTN</name>
<dbReference type="EMBL" id="JAPZVQ010000002">
    <property type="protein sequence ID" value="MDA1384273.1"/>
    <property type="molecule type" value="Genomic_DNA"/>
</dbReference>
<organism evidence="1 3">
    <name type="scientific">Glycomyces lechevalierae</name>
    <dbReference type="NCBI Taxonomy" id="256034"/>
    <lineage>
        <taxon>Bacteria</taxon>
        <taxon>Bacillati</taxon>
        <taxon>Actinomycetota</taxon>
        <taxon>Actinomycetes</taxon>
        <taxon>Glycomycetales</taxon>
        <taxon>Glycomycetaceae</taxon>
        <taxon>Glycomyces</taxon>
    </lineage>
</organism>
<dbReference type="Proteomes" id="UP001145799">
    <property type="component" value="Unassembled WGS sequence"/>
</dbReference>
<dbReference type="AlphaFoldDB" id="A0A9X3PIF6"/>
<evidence type="ECO:0000313" key="1">
    <source>
        <dbReference type="EMBL" id="MDA1384273.1"/>
    </source>
</evidence>
<dbReference type="RefSeq" id="WP_270120701.1">
    <property type="nucleotide sequence ID" value="NZ_BAAAOM010000004.1"/>
</dbReference>
<reference evidence="1" key="1">
    <citation type="submission" date="2022-12" db="EMBL/GenBank/DDBJ databases">
        <title>Gycomyces niveus sp.nov., a novel actinomycete isolated from soil in Shouguang.</title>
        <authorList>
            <person name="Yang X."/>
        </authorList>
    </citation>
    <scope>NUCLEOTIDE SEQUENCE</scope>
    <source>
        <strain evidence="1">DSM 44724</strain>
    </source>
</reference>
<reference evidence="2 4" key="2">
    <citation type="submission" date="2023-07" db="EMBL/GenBank/DDBJ databases">
        <title>Sequencing the genomes of 1000 actinobacteria strains.</title>
        <authorList>
            <person name="Klenk H.-P."/>
        </authorList>
    </citation>
    <scope>NUCLEOTIDE SEQUENCE [LARGE SCALE GENOMIC DNA]</scope>
    <source>
        <strain evidence="2 4">DSM 44724</strain>
    </source>
</reference>
<protein>
    <submittedName>
        <fullName evidence="1">Uncharacterized protein</fullName>
    </submittedName>
</protein>
<sequence>MPRPLPHIPGASAALQGAITRLENDDPRFSPGEVASAFRVWQWVVSGPVRRARDHATHADCDLCNSPSREVLELALHLLPQRSARELRRLVAPLDERFLRRTLPKPQLTEGPWWWFRT</sequence>
<comment type="caution">
    <text evidence="1">The sequence shown here is derived from an EMBL/GenBank/DDBJ whole genome shotgun (WGS) entry which is preliminary data.</text>
</comment>
<keyword evidence="4" id="KW-1185">Reference proteome</keyword>
<dbReference type="Proteomes" id="UP001183604">
    <property type="component" value="Unassembled WGS sequence"/>
</dbReference>
<gene>
    <name evidence="2" type="ORF">J2S69_003015</name>
    <name evidence="1" type="ORF">O2L01_04695</name>
</gene>
<evidence type="ECO:0000313" key="2">
    <source>
        <dbReference type="EMBL" id="MDR7339296.1"/>
    </source>
</evidence>
<accession>A0A9X3PIF6</accession>
<evidence type="ECO:0000313" key="3">
    <source>
        <dbReference type="Proteomes" id="UP001145799"/>
    </source>
</evidence>
<dbReference type="EMBL" id="JAVDYD010000001">
    <property type="protein sequence ID" value="MDR7339296.1"/>
    <property type="molecule type" value="Genomic_DNA"/>
</dbReference>
<evidence type="ECO:0000313" key="4">
    <source>
        <dbReference type="Proteomes" id="UP001183604"/>
    </source>
</evidence>
<proteinExistence type="predicted"/>